<dbReference type="InterPro" id="IPR050325">
    <property type="entry name" value="Prot/Nucl_acid_deglycase"/>
</dbReference>
<feature type="domain" description="DJ-1/PfpI" evidence="1">
    <location>
        <begin position="2"/>
        <end position="163"/>
    </location>
</feature>
<gene>
    <name evidence="2" type="ORF">H9980_05920</name>
</gene>
<evidence type="ECO:0000313" key="2">
    <source>
        <dbReference type="EMBL" id="HIX81494.1"/>
    </source>
</evidence>
<organism evidence="2 3">
    <name type="scientific">Candidatus Erysipelatoclostridium merdavium</name>
    <dbReference type="NCBI Taxonomy" id="2838566"/>
    <lineage>
        <taxon>Bacteria</taxon>
        <taxon>Bacillati</taxon>
        <taxon>Bacillota</taxon>
        <taxon>Erysipelotrichia</taxon>
        <taxon>Erysipelotrichales</taxon>
        <taxon>Erysipelotrichales incertae sedis</taxon>
    </lineage>
</organism>
<name>A0A9D2BNB0_9FIRM</name>
<dbReference type="InterPro" id="IPR006287">
    <property type="entry name" value="DJ-1"/>
</dbReference>
<dbReference type="InterPro" id="IPR029062">
    <property type="entry name" value="Class_I_gatase-like"/>
</dbReference>
<dbReference type="GO" id="GO:0005737">
    <property type="term" value="C:cytoplasm"/>
    <property type="evidence" value="ECO:0007669"/>
    <property type="project" value="TreeGrafter"/>
</dbReference>
<dbReference type="NCBIfam" id="TIGR01383">
    <property type="entry name" value="not_thiJ"/>
    <property type="match status" value="1"/>
</dbReference>
<reference evidence="2" key="2">
    <citation type="submission" date="2021-04" db="EMBL/GenBank/DDBJ databases">
        <authorList>
            <person name="Gilroy R."/>
        </authorList>
    </citation>
    <scope>NUCLEOTIDE SEQUENCE</scope>
    <source>
        <strain evidence="2">ChiGjej1B1-14440</strain>
    </source>
</reference>
<dbReference type="AlphaFoldDB" id="A0A9D2BNB0"/>
<dbReference type="InterPro" id="IPR002818">
    <property type="entry name" value="DJ-1/PfpI"/>
</dbReference>
<proteinExistence type="predicted"/>
<sequence>MKKVAVLFHDGFEELEALSVVDIMRRANVECTMVGMDKEVVTSSHQIKISMDCVYDNNLDDYDMIVIPGGLPGATNLRDDNRIIELVKRFNENNKFIGAICAGPIVLQKADVITNKTVTCYPGFEDELTSANYQEALVQVDGNIITGKGPAAALAFGYALLEQLGYDSDELKEGMQYKYLEKNI</sequence>
<dbReference type="SUPFAM" id="SSF52317">
    <property type="entry name" value="Class I glutamine amidotransferase-like"/>
    <property type="match status" value="1"/>
</dbReference>
<dbReference type="Proteomes" id="UP000886724">
    <property type="component" value="Unassembled WGS sequence"/>
</dbReference>
<comment type="caution">
    <text evidence="2">The sequence shown here is derived from an EMBL/GenBank/DDBJ whole genome shotgun (WGS) entry which is preliminary data.</text>
</comment>
<dbReference type="EMBL" id="DXET01000134">
    <property type="protein sequence ID" value="HIX81494.1"/>
    <property type="molecule type" value="Genomic_DNA"/>
</dbReference>
<evidence type="ECO:0000313" key="3">
    <source>
        <dbReference type="Proteomes" id="UP000886724"/>
    </source>
</evidence>
<dbReference type="CDD" id="cd03135">
    <property type="entry name" value="GATase1_DJ-1"/>
    <property type="match status" value="1"/>
</dbReference>
<dbReference type="Gene3D" id="3.40.50.880">
    <property type="match status" value="1"/>
</dbReference>
<protein>
    <submittedName>
        <fullName evidence="2">DJ-1/PfpI family protein</fullName>
    </submittedName>
</protein>
<dbReference type="PANTHER" id="PTHR48094:SF12">
    <property type="entry name" value="PARKINSON DISEASE PROTEIN 7 HOMOLOG"/>
    <property type="match status" value="1"/>
</dbReference>
<accession>A0A9D2BNB0</accession>
<evidence type="ECO:0000259" key="1">
    <source>
        <dbReference type="Pfam" id="PF01965"/>
    </source>
</evidence>
<dbReference type="Pfam" id="PF01965">
    <property type="entry name" value="DJ-1_PfpI"/>
    <property type="match status" value="1"/>
</dbReference>
<dbReference type="PANTHER" id="PTHR48094">
    <property type="entry name" value="PROTEIN/NUCLEIC ACID DEGLYCASE DJ-1-RELATED"/>
    <property type="match status" value="1"/>
</dbReference>
<reference evidence="2" key="1">
    <citation type="journal article" date="2021" name="PeerJ">
        <title>Extensive microbial diversity within the chicken gut microbiome revealed by metagenomics and culture.</title>
        <authorList>
            <person name="Gilroy R."/>
            <person name="Ravi A."/>
            <person name="Getino M."/>
            <person name="Pursley I."/>
            <person name="Horton D.L."/>
            <person name="Alikhan N.F."/>
            <person name="Baker D."/>
            <person name="Gharbi K."/>
            <person name="Hall N."/>
            <person name="Watson M."/>
            <person name="Adriaenssens E.M."/>
            <person name="Foster-Nyarko E."/>
            <person name="Jarju S."/>
            <person name="Secka A."/>
            <person name="Antonio M."/>
            <person name="Oren A."/>
            <person name="Chaudhuri R.R."/>
            <person name="La Ragione R."/>
            <person name="Hildebrand F."/>
            <person name="Pallen M.J."/>
        </authorList>
    </citation>
    <scope>NUCLEOTIDE SEQUENCE</scope>
    <source>
        <strain evidence="2">ChiGjej1B1-14440</strain>
    </source>
</reference>